<evidence type="ECO:0000313" key="2">
    <source>
        <dbReference type="Proteomes" id="UP000390763"/>
    </source>
</evidence>
<accession>A0AB35ZHC6</accession>
<evidence type="ECO:0000313" key="1">
    <source>
        <dbReference type="EMBL" id="MQO04743.1"/>
    </source>
</evidence>
<reference evidence="2" key="1">
    <citation type="submission" date="2019-09" db="EMBL/GenBank/DDBJ databases">
        <title>Distinct polysaccharide growth profiles of human intestinal Prevotella copri isolates.</title>
        <authorList>
            <person name="Fehlner-Peach H."/>
            <person name="Magnabosco C."/>
            <person name="Raghavan V."/>
            <person name="Scher J.U."/>
            <person name="Tett A."/>
            <person name="Cox L.M."/>
            <person name="Gottsegen C."/>
            <person name="Watters A."/>
            <person name="Wiltshire- Gordon J.D."/>
            <person name="Segata N."/>
            <person name="Bonneau R."/>
            <person name="Littman D.R."/>
        </authorList>
    </citation>
    <scope>NUCLEOTIDE SEQUENCE [LARGE SCALE GENOMIC DNA]</scope>
    <source>
        <strain evidence="2">iAK279</strain>
    </source>
</reference>
<dbReference type="Proteomes" id="UP000390763">
    <property type="component" value="Unassembled WGS sequence"/>
</dbReference>
<gene>
    <name evidence="1" type="ORF">F7D62_11645</name>
</gene>
<dbReference type="EMBL" id="VZBT01000085">
    <property type="protein sequence ID" value="MQO04743.1"/>
    <property type="molecule type" value="Genomic_DNA"/>
</dbReference>
<sequence>MDKKQTVLFNKIVIEGGLSVQQVADTMRRNSYDEAEGLGFTNVCIEDDIVYAQGLFRTPSYIQSYNKENGLFEQKVVDVYTELEITLDIGQGFIYSATSSTKFNKAKILLRKCFSGKIIFRNIDISPIKLWERIKHDAHHPLVTDLSIKRYIYKEGAIGRLSVHIEETSIGEELIAKYSDSINKITMLVVGDSGEKFILSVPSQNSFSIKCAEEYMERVINQLKMYI</sequence>
<protein>
    <submittedName>
        <fullName evidence="1">Uncharacterized protein</fullName>
    </submittedName>
</protein>
<comment type="caution">
    <text evidence="1">The sequence shown here is derived from an EMBL/GenBank/DDBJ whole genome shotgun (WGS) entry which is preliminary data.</text>
</comment>
<dbReference type="RefSeq" id="WP_153088614.1">
    <property type="nucleotide sequence ID" value="NZ_VZAJ01000053.1"/>
</dbReference>
<organism evidence="1 2">
    <name type="scientific">Segatella copri</name>
    <dbReference type="NCBI Taxonomy" id="165179"/>
    <lineage>
        <taxon>Bacteria</taxon>
        <taxon>Pseudomonadati</taxon>
        <taxon>Bacteroidota</taxon>
        <taxon>Bacteroidia</taxon>
        <taxon>Bacteroidales</taxon>
        <taxon>Prevotellaceae</taxon>
        <taxon>Segatella</taxon>
    </lineage>
</organism>
<name>A0AB35ZHC6_9BACT</name>
<proteinExistence type="predicted"/>
<dbReference type="AlphaFoldDB" id="A0AB35ZHC6"/>